<sequence>MADPLTALVFDSLIPHGLVILVIVFVLEGLVIGKLLPREAVLVAAILLFSHLSPEIDPTVASEISIAHASVIIVAFASTRPVVVATLVYVFV</sequence>
<dbReference type="EMBL" id="LTAZ01000011">
    <property type="protein sequence ID" value="KYH24931.1"/>
    <property type="molecule type" value="Genomic_DNA"/>
</dbReference>
<gene>
    <name evidence="2" type="ORF">HAPAU_30230</name>
</gene>
<keyword evidence="1" id="KW-0812">Transmembrane</keyword>
<evidence type="ECO:0000313" key="3">
    <source>
        <dbReference type="Proteomes" id="UP000075321"/>
    </source>
</evidence>
<name>A0A151AB72_9EURY</name>
<comment type="caution">
    <text evidence="2">The sequence shown here is derived from an EMBL/GenBank/DDBJ whole genome shotgun (WGS) entry which is preliminary data.</text>
</comment>
<protein>
    <submittedName>
        <fullName evidence="2">Uncharacterized protein</fullName>
    </submittedName>
</protein>
<keyword evidence="1" id="KW-0472">Membrane</keyword>
<dbReference type="Proteomes" id="UP000075321">
    <property type="component" value="Unassembled WGS sequence"/>
</dbReference>
<feature type="transmembrane region" description="Helical" evidence="1">
    <location>
        <begin position="13"/>
        <end position="33"/>
    </location>
</feature>
<evidence type="ECO:0000313" key="2">
    <source>
        <dbReference type="EMBL" id="KYH24931.1"/>
    </source>
</evidence>
<proteinExistence type="predicted"/>
<organism evidence="2 3">
    <name type="scientific">Halalkalicoccus paucihalophilus</name>
    <dbReference type="NCBI Taxonomy" id="1008153"/>
    <lineage>
        <taxon>Archaea</taxon>
        <taxon>Methanobacteriati</taxon>
        <taxon>Methanobacteriota</taxon>
        <taxon>Stenosarchaea group</taxon>
        <taxon>Halobacteria</taxon>
        <taxon>Halobacteriales</taxon>
        <taxon>Halococcaceae</taxon>
        <taxon>Halalkalicoccus</taxon>
    </lineage>
</organism>
<keyword evidence="3" id="KW-1185">Reference proteome</keyword>
<evidence type="ECO:0000256" key="1">
    <source>
        <dbReference type="SAM" id="Phobius"/>
    </source>
</evidence>
<dbReference type="AlphaFoldDB" id="A0A151AB72"/>
<feature type="transmembrane region" description="Helical" evidence="1">
    <location>
        <begin position="68"/>
        <end position="91"/>
    </location>
</feature>
<accession>A0A151AB72</accession>
<dbReference type="RefSeq" id="WP_066384171.1">
    <property type="nucleotide sequence ID" value="NZ_LTAZ01000011.1"/>
</dbReference>
<keyword evidence="1" id="KW-1133">Transmembrane helix</keyword>
<reference evidence="2 3" key="1">
    <citation type="submission" date="2016-02" db="EMBL/GenBank/DDBJ databases">
        <title>Genome sequence of Halalkalicoccus paucihalophilus DSM 24557.</title>
        <authorList>
            <person name="Poehlein A."/>
            <person name="Daniel R."/>
        </authorList>
    </citation>
    <scope>NUCLEOTIDE SEQUENCE [LARGE SCALE GENOMIC DNA]</scope>
    <source>
        <strain evidence="2 3">DSM 24557</strain>
    </source>
</reference>